<sequence>MLCIRASPWLVAVAWPRQVLPLDPDPLPLEKSQGTITPVSGGGSCRRLSCPGVKATNLSSNNGCGGGACITCSGGGGTFALPGQTTARCTLSPMPVEGNNTNWPDTGSLPS</sequence>
<protein>
    <submittedName>
        <fullName evidence="2">Putative secreted protein</fullName>
    </submittedName>
</protein>
<accession>A0A224Y292</accession>
<feature type="compositionally biased region" description="Polar residues" evidence="1">
    <location>
        <begin position="98"/>
        <end position="111"/>
    </location>
</feature>
<evidence type="ECO:0000313" key="2">
    <source>
        <dbReference type="EMBL" id="JAW14611.1"/>
    </source>
</evidence>
<proteinExistence type="predicted"/>
<dbReference type="EMBL" id="GFTR01001815">
    <property type="protein sequence ID" value="JAW14611.1"/>
    <property type="molecule type" value="Transcribed_RNA"/>
</dbReference>
<feature type="region of interest" description="Disordered" evidence="1">
    <location>
        <begin position="92"/>
        <end position="111"/>
    </location>
</feature>
<name>A0A224Y292_9HEMI</name>
<reference evidence="2" key="1">
    <citation type="journal article" date="2018" name="PLoS Negl. Trop. Dis.">
        <title>An insight into the salivary gland and fat body transcriptome of Panstrongylus lignarius (Hemiptera: Heteroptera), the main vector of Chagas disease in Peru.</title>
        <authorList>
            <person name="Nevoa J.C."/>
            <person name="Mendes M.T."/>
            <person name="da Silva M.V."/>
            <person name="Soares S.C."/>
            <person name="Oliveira C.J.F."/>
            <person name="Ribeiro J.M.C."/>
        </authorList>
    </citation>
    <scope>NUCLEOTIDE SEQUENCE</scope>
</reference>
<dbReference type="AlphaFoldDB" id="A0A224Y292"/>
<organism evidence="2">
    <name type="scientific">Panstrongylus lignarius</name>
    <dbReference type="NCBI Taxonomy" id="156445"/>
    <lineage>
        <taxon>Eukaryota</taxon>
        <taxon>Metazoa</taxon>
        <taxon>Ecdysozoa</taxon>
        <taxon>Arthropoda</taxon>
        <taxon>Hexapoda</taxon>
        <taxon>Insecta</taxon>
        <taxon>Pterygota</taxon>
        <taxon>Neoptera</taxon>
        <taxon>Paraneoptera</taxon>
        <taxon>Hemiptera</taxon>
        <taxon>Heteroptera</taxon>
        <taxon>Panheteroptera</taxon>
        <taxon>Cimicomorpha</taxon>
        <taxon>Reduviidae</taxon>
        <taxon>Triatominae</taxon>
        <taxon>Panstrongylus</taxon>
    </lineage>
</organism>
<evidence type="ECO:0000256" key="1">
    <source>
        <dbReference type="SAM" id="MobiDB-lite"/>
    </source>
</evidence>